<evidence type="ECO:0000313" key="1">
    <source>
        <dbReference type="EMBL" id="KII63380.1"/>
    </source>
</evidence>
<dbReference type="EMBL" id="JWZT01004674">
    <property type="protein sequence ID" value="KII63380.1"/>
    <property type="molecule type" value="Genomic_DNA"/>
</dbReference>
<comment type="caution">
    <text evidence="1">The sequence shown here is derived from an EMBL/GenBank/DDBJ whole genome shotgun (WGS) entry which is preliminary data.</text>
</comment>
<organism evidence="1 2">
    <name type="scientific">Thelohanellus kitauei</name>
    <name type="common">Myxosporean</name>
    <dbReference type="NCBI Taxonomy" id="669202"/>
    <lineage>
        <taxon>Eukaryota</taxon>
        <taxon>Metazoa</taxon>
        <taxon>Cnidaria</taxon>
        <taxon>Myxozoa</taxon>
        <taxon>Myxosporea</taxon>
        <taxon>Bivalvulida</taxon>
        <taxon>Platysporina</taxon>
        <taxon>Myxobolidae</taxon>
        <taxon>Thelohanellus</taxon>
    </lineage>
</organism>
<protein>
    <submittedName>
        <fullName evidence="1">Uncharacterized protein</fullName>
    </submittedName>
</protein>
<evidence type="ECO:0000313" key="2">
    <source>
        <dbReference type="Proteomes" id="UP000031668"/>
    </source>
</evidence>
<accession>A0A0C2M8Q5</accession>
<sequence length="131" mass="15519">MNSSQKFDKKVNESLLKQYCRVENCTEFSIQKEAIRKVISHFTPQSNYDDDYKFIGRFPKHLYKQFKLMSEGNTTVDDYKEKKELFMEKSQYAVTCPKQVSSEIFSKIYHNLGKTSKIESCFNDGFNHDMH</sequence>
<keyword evidence="2" id="KW-1185">Reference proteome</keyword>
<dbReference type="AlphaFoldDB" id="A0A0C2M8Q5"/>
<proteinExistence type="predicted"/>
<dbReference type="Proteomes" id="UP000031668">
    <property type="component" value="Unassembled WGS sequence"/>
</dbReference>
<reference evidence="1 2" key="1">
    <citation type="journal article" date="2014" name="Genome Biol. Evol.">
        <title>The genome of the myxosporean Thelohanellus kitauei shows adaptations to nutrient acquisition within its fish host.</title>
        <authorList>
            <person name="Yang Y."/>
            <person name="Xiong J."/>
            <person name="Zhou Z."/>
            <person name="Huo F."/>
            <person name="Miao W."/>
            <person name="Ran C."/>
            <person name="Liu Y."/>
            <person name="Zhang J."/>
            <person name="Feng J."/>
            <person name="Wang M."/>
            <person name="Wang M."/>
            <person name="Wang L."/>
            <person name="Yao B."/>
        </authorList>
    </citation>
    <scope>NUCLEOTIDE SEQUENCE [LARGE SCALE GENOMIC DNA]</scope>
    <source>
        <strain evidence="1">Wuqing</strain>
    </source>
</reference>
<gene>
    <name evidence="1" type="ORF">RF11_12096</name>
</gene>
<name>A0A0C2M8Q5_THEKT</name>